<feature type="transmembrane region" description="Helical" evidence="7">
    <location>
        <begin position="183"/>
        <end position="200"/>
    </location>
</feature>
<evidence type="ECO:0000256" key="3">
    <source>
        <dbReference type="ARBA" id="ARBA00022448"/>
    </source>
</evidence>
<accession>A0A399EH59</accession>
<dbReference type="Proteomes" id="UP000265341">
    <property type="component" value="Unassembled WGS sequence"/>
</dbReference>
<comment type="subcellular location">
    <subcellularLocation>
        <location evidence="1">Endomembrane system</location>
        <topology evidence="1">Multi-pass membrane protein</topology>
    </subcellularLocation>
</comment>
<evidence type="ECO:0000256" key="2">
    <source>
        <dbReference type="ARBA" id="ARBA00008335"/>
    </source>
</evidence>
<dbReference type="GO" id="GO:0022857">
    <property type="term" value="F:transmembrane transporter activity"/>
    <property type="evidence" value="ECO:0007669"/>
    <property type="project" value="InterPro"/>
</dbReference>
<dbReference type="InterPro" id="IPR036259">
    <property type="entry name" value="MFS_trans_sf"/>
</dbReference>
<dbReference type="EMBL" id="QWLA01000086">
    <property type="protein sequence ID" value="RIH83046.1"/>
    <property type="molecule type" value="Genomic_DNA"/>
</dbReference>
<reference evidence="8 9" key="1">
    <citation type="submission" date="2018-08" db="EMBL/GenBank/DDBJ databases">
        <title>Meiothermus roseus NBRC 110900 genome sequencing project.</title>
        <authorList>
            <person name="Da Costa M.S."/>
            <person name="Albuquerque L."/>
            <person name="Raposo P."/>
            <person name="Froufe H.J.C."/>
            <person name="Barroso C.S."/>
            <person name="Egas C."/>
        </authorList>
    </citation>
    <scope>NUCLEOTIDE SEQUENCE [LARGE SCALE GENOMIC DNA]</scope>
    <source>
        <strain evidence="8 9">NBRC 110900</strain>
    </source>
</reference>
<feature type="transmembrane region" description="Helical" evidence="7">
    <location>
        <begin position="328"/>
        <end position="346"/>
    </location>
</feature>
<feature type="transmembrane region" description="Helical" evidence="7">
    <location>
        <begin position="274"/>
        <end position="292"/>
    </location>
</feature>
<feature type="transmembrane region" description="Helical" evidence="7">
    <location>
        <begin position="36"/>
        <end position="55"/>
    </location>
</feature>
<dbReference type="Pfam" id="PF07690">
    <property type="entry name" value="MFS_1"/>
    <property type="match status" value="1"/>
</dbReference>
<dbReference type="SUPFAM" id="SSF103473">
    <property type="entry name" value="MFS general substrate transporter"/>
    <property type="match status" value="1"/>
</dbReference>
<dbReference type="PANTHER" id="PTHR23514">
    <property type="entry name" value="BYPASS OF STOP CODON PROTEIN 6"/>
    <property type="match status" value="1"/>
</dbReference>
<name>A0A399EH59_9DEIN</name>
<dbReference type="GO" id="GO:0012505">
    <property type="term" value="C:endomembrane system"/>
    <property type="evidence" value="ECO:0007669"/>
    <property type="project" value="UniProtKB-SubCell"/>
</dbReference>
<evidence type="ECO:0000256" key="5">
    <source>
        <dbReference type="ARBA" id="ARBA00022989"/>
    </source>
</evidence>
<dbReference type="AlphaFoldDB" id="A0A399EH59"/>
<dbReference type="InterPro" id="IPR011701">
    <property type="entry name" value="MFS"/>
</dbReference>
<gene>
    <name evidence="8" type="ORF">Mrose_03174</name>
</gene>
<keyword evidence="5 7" id="KW-1133">Transmembrane helix</keyword>
<feature type="transmembrane region" description="Helical" evidence="7">
    <location>
        <begin position="152"/>
        <end position="171"/>
    </location>
</feature>
<dbReference type="RefSeq" id="WP_119279970.1">
    <property type="nucleotide sequence ID" value="NZ_QWLA01000086.1"/>
</dbReference>
<dbReference type="OrthoDB" id="31656at2"/>
<comment type="caution">
    <text evidence="8">The sequence shown here is derived from an EMBL/GenBank/DDBJ whole genome shotgun (WGS) entry which is preliminary data.</text>
</comment>
<evidence type="ECO:0000256" key="7">
    <source>
        <dbReference type="SAM" id="Phobius"/>
    </source>
</evidence>
<keyword evidence="4 7" id="KW-0812">Transmembrane</keyword>
<proteinExistence type="inferred from homology"/>
<feature type="transmembrane region" description="Helical" evidence="7">
    <location>
        <begin position="67"/>
        <end position="85"/>
    </location>
</feature>
<feature type="transmembrane region" description="Helical" evidence="7">
    <location>
        <begin position="220"/>
        <end position="240"/>
    </location>
</feature>
<sequence>MRLRLTLGSALSLLLSGIIAASPGSLLPQWQEAFDVGSRLSLYFNLYLAGLLAGLTLSRLTPLRHPWFSLAMVLAGLGLSLVASARSFDTILWAAFPLGLGVGAINLSGNSLPGDLFPERRMIVLSQVNAAFGLGAIATPFLVSIFPWREVLVAFALTAFAGALLVWRAPAGHVVKVANGRGAAGWMWLLAAAIALYAGLEQGFATFSGAYLTKLGYPTALAGALLSLYWVAFTVGRLLLSYWVAHDPLRHLTWLICGAVGVALLYFLPPLPLLFPLAGLLIGPIFTTLMAMGQGRMGVSAVAYALYAGASGSTLLPALFALLPVTGIPWGLLLTGLALLTLTQSLRRYDARLAV</sequence>
<evidence type="ECO:0000256" key="4">
    <source>
        <dbReference type="ARBA" id="ARBA00022692"/>
    </source>
</evidence>
<evidence type="ECO:0000256" key="6">
    <source>
        <dbReference type="ARBA" id="ARBA00023136"/>
    </source>
</evidence>
<keyword evidence="3" id="KW-0813">Transport</keyword>
<protein>
    <submittedName>
        <fullName evidence="8">Major Facilitator Superfamily protein</fullName>
    </submittedName>
</protein>
<feature type="transmembrane region" description="Helical" evidence="7">
    <location>
        <begin position="91"/>
        <end position="112"/>
    </location>
</feature>
<evidence type="ECO:0000313" key="8">
    <source>
        <dbReference type="EMBL" id="RIH83046.1"/>
    </source>
</evidence>
<dbReference type="GO" id="GO:0016020">
    <property type="term" value="C:membrane"/>
    <property type="evidence" value="ECO:0007669"/>
    <property type="project" value="TreeGrafter"/>
</dbReference>
<organism evidence="8 9">
    <name type="scientific">Calidithermus roseus</name>
    <dbReference type="NCBI Taxonomy" id="1644118"/>
    <lineage>
        <taxon>Bacteria</taxon>
        <taxon>Thermotogati</taxon>
        <taxon>Deinococcota</taxon>
        <taxon>Deinococci</taxon>
        <taxon>Thermales</taxon>
        <taxon>Thermaceae</taxon>
        <taxon>Calidithermus</taxon>
    </lineage>
</organism>
<keyword evidence="6 7" id="KW-0472">Membrane</keyword>
<dbReference type="Gene3D" id="1.20.1250.20">
    <property type="entry name" value="MFS general substrate transporter like domains"/>
    <property type="match status" value="1"/>
</dbReference>
<feature type="transmembrane region" description="Helical" evidence="7">
    <location>
        <begin position="252"/>
        <end position="268"/>
    </location>
</feature>
<evidence type="ECO:0000256" key="1">
    <source>
        <dbReference type="ARBA" id="ARBA00004127"/>
    </source>
</evidence>
<dbReference type="PANTHER" id="PTHR23514:SF3">
    <property type="entry name" value="BYPASS OF STOP CODON PROTEIN 6"/>
    <property type="match status" value="1"/>
</dbReference>
<dbReference type="InterPro" id="IPR051788">
    <property type="entry name" value="MFS_Transporter"/>
</dbReference>
<feature type="transmembrane region" description="Helical" evidence="7">
    <location>
        <begin position="124"/>
        <end position="146"/>
    </location>
</feature>
<comment type="similarity">
    <text evidence="2">Belongs to the major facilitator superfamily.</text>
</comment>
<keyword evidence="9" id="KW-1185">Reference proteome</keyword>
<evidence type="ECO:0000313" key="9">
    <source>
        <dbReference type="Proteomes" id="UP000265341"/>
    </source>
</evidence>